<dbReference type="Gene3D" id="3.40.50.720">
    <property type="entry name" value="NAD(P)-binding Rossmann-like Domain"/>
    <property type="match status" value="1"/>
</dbReference>
<evidence type="ECO:0000313" key="4">
    <source>
        <dbReference type="Proteomes" id="UP000559182"/>
    </source>
</evidence>
<accession>A0A839N2C5</accession>
<keyword evidence="4" id="KW-1185">Reference proteome</keyword>
<name>A0A839N2C5_9MICO</name>
<dbReference type="PRINTS" id="PR00081">
    <property type="entry name" value="GDHRDH"/>
</dbReference>
<proteinExistence type="inferred from homology"/>
<dbReference type="AlphaFoldDB" id="A0A839N2C5"/>
<evidence type="ECO:0000256" key="1">
    <source>
        <dbReference type="ARBA" id="ARBA00006484"/>
    </source>
</evidence>
<evidence type="ECO:0000256" key="2">
    <source>
        <dbReference type="ARBA" id="ARBA00023002"/>
    </source>
</evidence>
<evidence type="ECO:0000313" key="3">
    <source>
        <dbReference type="EMBL" id="MBB2891868.1"/>
    </source>
</evidence>
<organism evidence="3 4">
    <name type="scientific">Flexivirga oryzae</name>
    <dbReference type="NCBI Taxonomy" id="1794944"/>
    <lineage>
        <taxon>Bacteria</taxon>
        <taxon>Bacillati</taxon>
        <taxon>Actinomycetota</taxon>
        <taxon>Actinomycetes</taxon>
        <taxon>Micrococcales</taxon>
        <taxon>Dermacoccaceae</taxon>
        <taxon>Flexivirga</taxon>
    </lineage>
</organism>
<dbReference type="SUPFAM" id="SSF51735">
    <property type="entry name" value="NAD(P)-binding Rossmann-fold domains"/>
    <property type="match status" value="1"/>
</dbReference>
<comment type="similarity">
    <text evidence="1">Belongs to the short-chain dehydrogenases/reductases (SDR) family.</text>
</comment>
<dbReference type="FunFam" id="3.40.50.720:FF:000084">
    <property type="entry name" value="Short-chain dehydrogenase reductase"/>
    <property type="match status" value="1"/>
</dbReference>
<dbReference type="EMBL" id="JACHVQ010000001">
    <property type="protein sequence ID" value="MBB2891868.1"/>
    <property type="molecule type" value="Genomic_DNA"/>
</dbReference>
<dbReference type="RefSeq" id="WP_183320074.1">
    <property type="nucleotide sequence ID" value="NZ_JACHVQ010000001.1"/>
</dbReference>
<reference evidence="3 4" key="1">
    <citation type="submission" date="2020-08" db="EMBL/GenBank/DDBJ databases">
        <title>Sequencing the genomes of 1000 actinobacteria strains.</title>
        <authorList>
            <person name="Klenk H.-P."/>
        </authorList>
    </citation>
    <scope>NUCLEOTIDE SEQUENCE [LARGE SCALE GENOMIC DNA]</scope>
    <source>
        <strain evidence="3 4">DSM 105369</strain>
    </source>
</reference>
<dbReference type="GO" id="GO:0047044">
    <property type="term" value="F:androstan-3-alpha,17-beta-diol dehydrogenase (NAD+) activity"/>
    <property type="evidence" value="ECO:0007669"/>
    <property type="project" value="UniProtKB-EC"/>
</dbReference>
<sequence length="265" mass="27334">MSDTGRVAGKVVVVTGAARGQGAAEVEALAREGATVLAVDVLDDEGMALEARLAGDGLSISYRRLDVTSESDWAGLAAAVRREHGRVNALINNAGVAARDRLPHVNLDVWHRTMDINVTGPLLGIQALVPLMGAGASIVNVCSVAAVSGHAAAPYTASKWALRGLTRTASLELGERGIRVNAVMPGLVETPLMESASPAFRAAAVAEIPLGRTGQVADIAPTMLFLVSDESAYYNGAELVIDGGLTAHVSHKGIADATRPATEES</sequence>
<dbReference type="Proteomes" id="UP000559182">
    <property type="component" value="Unassembled WGS sequence"/>
</dbReference>
<gene>
    <name evidence="3" type="ORF">FHU39_001852</name>
</gene>
<dbReference type="Pfam" id="PF13561">
    <property type="entry name" value="adh_short_C2"/>
    <property type="match status" value="1"/>
</dbReference>
<comment type="caution">
    <text evidence="3">The sequence shown here is derived from an EMBL/GenBank/DDBJ whole genome shotgun (WGS) entry which is preliminary data.</text>
</comment>
<dbReference type="PANTHER" id="PTHR42760:SF133">
    <property type="entry name" value="3-OXOACYL-[ACYL-CARRIER-PROTEIN] REDUCTASE"/>
    <property type="match status" value="1"/>
</dbReference>
<dbReference type="InterPro" id="IPR002347">
    <property type="entry name" value="SDR_fam"/>
</dbReference>
<dbReference type="PRINTS" id="PR00080">
    <property type="entry name" value="SDRFAMILY"/>
</dbReference>
<dbReference type="InterPro" id="IPR036291">
    <property type="entry name" value="NAD(P)-bd_dom_sf"/>
</dbReference>
<keyword evidence="2 3" id="KW-0560">Oxidoreductase</keyword>
<dbReference type="PANTHER" id="PTHR42760">
    <property type="entry name" value="SHORT-CHAIN DEHYDROGENASES/REDUCTASES FAMILY MEMBER"/>
    <property type="match status" value="1"/>
</dbReference>
<dbReference type="EC" id="1.1.1.53" evidence="3"/>
<protein>
    <submittedName>
        <fullName evidence="3">3alpha(Or 20beta)-hydroxysteroid dehydrogenase</fullName>
        <ecNumber evidence="3">1.1.1.53</ecNumber>
    </submittedName>
</protein>